<dbReference type="CDD" id="cd24032">
    <property type="entry name" value="ASKHA_NBD_TsaB"/>
    <property type="match status" value="1"/>
</dbReference>
<dbReference type="PANTHER" id="PTHR11735">
    <property type="entry name" value="TRNA N6-ADENOSINE THREONYLCARBAMOYLTRANSFERASE"/>
    <property type="match status" value="1"/>
</dbReference>
<comment type="caution">
    <text evidence="2">The sequence shown here is derived from an EMBL/GenBank/DDBJ whole genome shotgun (WGS) entry which is preliminary data.</text>
</comment>
<dbReference type="InterPro" id="IPR043129">
    <property type="entry name" value="ATPase_NBD"/>
</dbReference>
<name>A0AAE3H4A7_9BACT</name>
<dbReference type="EMBL" id="RJUF01000175">
    <property type="protein sequence ID" value="MCP9764702.1"/>
    <property type="molecule type" value="Genomic_DNA"/>
</dbReference>
<protein>
    <submittedName>
        <fullName evidence="2">tRNA (Adenosine(37)-N6)-threonylcarbamoyltransferase complex dimerization subunit type 1 TsaB</fullName>
    </submittedName>
</protein>
<dbReference type="Proteomes" id="UP001204144">
    <property type="component" value="Unassembled WGS sequence"/>
</dbReference>
<organism evidence="2 3">
    <name type="scientific">Lacihabitans soyangensis</name>
    <dbReference type="NCBI Taxonomy" id="869394"/>
    <lineage>
        <taxon>Bacteria</taxon>
        <taxon>Pseudomonadati</taxon>
        <taxon>Bacteroidota</taxon>
        <taxon>Cytophagia</taxon>
        <taxon>Cytophagales</taxon>
        <taxon>Leadbetterellaceae</taxon>
        <taxon>Lacihabitans</taxon>
    </lineage>
</organism>
<dbReference type="InterPro" id="IPR000905">
    <property type="entry name" value="Gcp-like_dom"/>
</dbReference>
<evidence type="ECO:0000313" key="3">
    <source>
        <dbReference type="Proteomes" id="UP001204144"/>
    </source>
</evidence>
<dbReference type="InterPro" id="IPR022496">
    <property type="entry name" value="T6A_TsaB"/>
</dbReference>
<feature type="domain" description="Gcp-like" evidence="1">
    <location>
        <begin position="32"/>
        <end position="151"/>
    </location>
</feature>
<dbReference type="SUPFAM" id="SSF53067">
    <property type="entry name" value="Actin-like ATPase domain"/>
    <property type="match status" value="2"/>
</dbReference>
<dbReference type="GO" id="GO:0002949">
    <property type="term" value="P:tRNA threonylcarbamoyladenosine modification"/>
    <property type="evidence" value="ECO:0007669"/>
    <property type="project" value="InterPro"/>
</dbReference>
<proteinExistence type="predicted"/>
<accession>A0AAE3H4A7</accession>
<dbReference type="PANTHER" id="PTHR11735:SF11">
    <property type="entry name" value="TRNA THREONYLCARBAMOYLADENOSINE BIOSYNTHESIS PROTEIN TSAB"/>
    <property type="match status" value="1"/>
</dbReference>
<gene>
    <name evidence="2" type="primary">tsaB</name>
    <name evidence="2" type="ORF">EGI31_17320</name>
</gene>
<dbReference type="GO" id="GO:0005829">
    <property type="term" value="C:cytosol"/>
    <property type="evidence" value="ECO:0007669"/>
    <property type="project" value="TreeGrafter"/>
</dbReference>
<sequence>MIISIDASTTGCSVALFDGPELVSSSESRIDRSSAEMLTTLIENVLFTAKVSKKNLDAVAVARGPGSYTGLRIAVSTAKGLAFALDKPFLSYGTLDVLAQQVYGISPQMICPMIDARRMEIYAAFYDGVTKKRVSDVEAVIVDSDSFADVLETNTVLFIGEGSTKCRGVIEHPNARFLEEVLLPSAKYSGPICYEKYRNGDFEDLILFEPYYLKEYMFKTKKP</sequence>
<keyword evidence="3" id="KW-1185">Reference proteome</keyword>
<evidence type="ECO:0000313" key="2">
    <source>
        <dbReference type="EMBL" id="MCP9764702.1"/>
    </source>
</evidence>
<dbReference type="RefSeq" id="WP_255038394.1">
    <property type="nucleotide sequence ID" value="NZ_RJUF01000175.1"/>
</dbReference>
<dbReference type="Pfam" id="PF00814">
    <property type="entry name" value="TsaD"/>
    <property type="match status" value="1"/>
</dbReference>
<reference evidence="2 3" key="1">
    <citation type="submission" date="2018-11" db="EMBL/GenBank/DDBJ databases">
        <title>Novel bacteria species description.</title>
        <authorList>
            <person name="Han J.-H."/>
        </authorList>
    </citation>
    <scope>NUCLEOTIDE SEQUENCE [LARGE SCALE GENOMIC DNA]</scope>
    <source>
        <strain evidence="2 3">KCTC23259</strain>
    </source>
</reference>
<dbReference type="AlphaFoldDB" id="A0AAE3H4A7"/>
<dbReference type="NCBIfam" id="TIGR03725">
    <property type="entry name" value="T6A_YeaZ"/>
    <property type="match status" value="1"/>
</dbReference>
<dbReference type="Gene3D" id="3.30.420.40">
    <property type="match status" value="2"/>
</dbReference>
<evidence type="ECO:0000259" key="1">
    <source>
        <dbReference type="Pfam" id="PF00814"/>
    </source>
</evidence>